<evidence type="ECO:0000313" key="2">
    <source>
        <dbReference type="EMBL" id="CAB4132329.1"/>
    </source>
</evidence>
<dbReference type="EMBL" id="LR798228">
    <property type="protein sequence ID" value="CAB5207071.1"/>
    <property type="molecule type" value="Genomic_DNA"/>
</dbReference>
<sequence length="79" mass="9335">MNDFTKEDLQEIIDMTNDIHNGSQGHGLELHFKLRDKTQSMIDNYCDDRWSRRKIAESHLREAESLISHAMCLLEMNEE</sequence>
<evidence type="ECO:0000313" key="1">
    <source>
        <dbReference type="EMBL" id="CAB4127204.1"/>
    </source>
</evidence>
<organism evidence="3">
    <name type="scientific">uncultured Caudovirales phage</name>
    <dbReference type="NCBI Taxonomy" id="2100421"/>
    <lineage>
        <taxon>Viruses</taxon>
        <taxon>Duplodnaviria</taxon>
        <taxon>Heunggongvirae</taxon>
        <taxon>Uroviricota</taxon>
        <taxon>Caudoviricetes</taxon>
        <taxon>Peduoviridae</taxon>
        <taxon>Maltschvirus</taxon>
        <taxon>Maltschvirus maltsch</taxon>
    </lineage>
</organism>
<reference evidence="3" key="1">
    <citation type="submission" date="2020-05" db="EMBL/GenBank/DDBJ databases">
        <authorList>
            <person name="Chiriac C."/>
            <person name="Salcher M."/>
            <person name="Ghai R."/>
            <person name="Kavagutti S V."/>
        </authorList>
    </citation>
    <scope>NUCLEOTIDE SEQUENCE</scope>
</reference>
<proteinExistence type="predicted"/>
<protein>
    <submittedName>
        <fullName evidence="3">Uncharacterized protein</fullName>
    </submittedName>
</protein>
<accession>A0A6J5RWP0</accession>
<dbReference type="EMBL" id="LR796198">
    <property type="protein sequence ID" value="CAB4127204.1"/>
    <property type="molecule type" value="Genomic_DNA"/>
</dbReference>
<dbReference type="EMBL" id="LR797327">
    <property type="protein sequence ID" value="CAB4202852.1"/>
    <property type="molecule type" value="Genomic_DNA"/>
</dbReference>
<evidence type="ECO:0000313" key="3">
    <source>
        <dbReference type="EMBL" id="CAB4202852.1"/>
    </source>
</evidence>
<name>A0A6J5RWP0_9CAUD</name>
<gene>
    <name evidence="3" type="ORF">UFOVP1363_38</name>
    <name evidence="4" type="ORF">UFOVP179_12</name>
    <name evidence="2" type="ORF">UFOVP260_7</name>
    <name evidence="1" type="ORF">UFOVP85_55</name>
</gene>
<dbReference type="EMBL" id="LR796260">
    <property type="protein sequence ID" value="CAB4132329.1"/>
    <property type="molecule type" value="Genomic_DNA"/>
</dbReference>
<evidence type="ECO:0000313" key="4">
    <source>
        <dbReference type="EMBL" id="CAB5207071.1"/>
    </source>
</evidence>